<evidence type="ECO:0000256" key="1">
    <source>
        <dbReference type="ARBA" id="ARBA00022741"/>
    </source>
</evidence>
<dbReference type="GO" id="GO:0016887">
    <property type="term" value="F:ATP hydrolysis activity"/>
    <property type="evidence" value="ECO:0007669"/>
    <property type="project" value="InterPro"/>
</dbReference>
<dbReference type="InterPro" id="IPR003439">
    <property type="entry name" value="ABC_transporter-like_ATP-bd"/>
</dbReference>
<protein>
    <submittedName>
        <fullName evidence="4">ABC transporter ATP-binding component</fullName>
    </submittedName>
</protein>
<keyword evidence="2 4" id="KW-0067">ATP-binding</keyword>
<dbReference type="Proteomes" id="UP000050934">
    <property type="component" value="Unassembled WGS sequence"/>
</dbReference>
<dbReference type="STRING" id="396268.IV45_GL001435"/>
<dbReference type="OrthoDB" id="9804819at2"/>
<dbReference type="SUPFAM" id="SSF52540">
    <property type="entry name" value="P-loop containing nucleoside triphosphate hydrolases"/>
    <property type="match status" value="1"/>
</dbReference>
<dbReference type="PANTHER" id="PTHR43158:SF5">
    <property type="entry name" value="ABC TRANSPORTER, ATP-BINDING PROTEIN"/>
    <property type="match status" value="1"/>
</dbReference>
<evidence type="ECO:0000313" key="5">
    <source>
        <dbReference type="Proteomes" id="UP000050934"/>
    </source>
</evidence>
<organism evidence="4 5">
    <name type="scientific">Limosilactobacillus secaliphilus</name>
    <dbReference type="NCBI Taxonomy" id="396268"/>
    <lineage>
        <taxon>Bacteria</taxon>
        <taxon>Bacillati</taxon>
        <taxon>Bacillota</taxon>
        <taxon>Bacilli</taxon>
        <taxon>Lactobacillales</taxon>
        <taxon>Lactobacillaceae</taxon>
        <taxon>Limosilactobacillus</taxon>
    </lineage>
</organism>
<dbReference type="SMART" id="SM00382">
    <property type="entry name" value="AAA"/>
    <property type="match status" value="1"/>
</dbReference>
<dbReference type="InterPro" id="IPR003593">
    <property type="entry name" value="AAA+_ATPase"/>
</dbReference>
<evidence type="ECO:0000256" key="2">
    <source>
        <dbReference type="ARBA" id="ARBA00022840"/>
    </source>
</evidence>
<accession>A0A0R2IAU7</accession>
<evidence type="ECO:0000259" key="3">
    <source>
        <dbReference type="PROSITE" id="PS50893"/>
    </source>
</evidence>
<evidence type="ECO:0000313" key="4">
    <source>
        <dbReference type="EMBL" id="KRN59287.1"/>
    </source>
</evidence>
<dbReference type="Pfam" id="PF00005">
    <property type="entry name" value="ABC_tran"/>
    <property type="match status" value="1"/>
</dbReference>
<keyword evidence="1" id="KW-0547">Nucleotide-binding</keyword>
<dbReference type="EMBL" id="JQBW01000005">
    <property type="protein sequence ID" value="KRN59287.1"/>
    <property type="molecule type" value="Genomic_DNA"/>
</dbReference>
<dbReference type="PROSITE" id="PS50893">
    <property type="entry name" value="ABC_TRANSPORTER_2"/>
    <property type="match status" value="1"/>
</dbReference>
<dbReference type="CDD" id="cd03230">
    <property type="entry name" value="ABC_DR_subfamily_A"/>
    <property type="match status" value="1"/>
</dbReference>
<dbReference type="Gene3D" id="3.40.50.300">
    <property type="entry name" value="P-loop containing nucleotide triphosphate hydrolases"/>
    <property type="match status" value="1"/>
</dbReference>
<dbReference type="AlphaFoldDB" id="A0A0R2IAU7"/>
<dbReference type="PATRIC" id="fig|396268.3.peg.1456"/>
<keyword evidence="5" id="KW-1185">Reference proteome</keyword>
<dbReference type="PANTHER" id="PTHR43158">
    <property type="entry name" value="SKFA PEPTIDE EXPORT ATP-BINDING PROTEIN SKFE"/>
    <property type="match status" value="1"/>
</dbReference>
<sequence length="290" mass="32723">MEALKINGVSKRFGRTQILDDISLTIQPQTIYALLGENGAGKSTLLNIINDRNFPSKGEVVLGDHEVHNHYPSLQRLYLMSDSNMYGKRTSVSGMFQLADEGYGHFDYELAHRLTKAFGVNEHARLSNLSTGLTTAAKITCALCVNADFIFLDEPMLGLDANHRNRFYRELMKTYEQRPRTFVISSHIINEIQSLVEHVFVLHDHHLIADEDVENLLNRAYTISGPADAVDQYTQAMKVLDQQTVGKIKTAYVIEKLDDQQPIPDDVTVTHMNLQQAYLALTNGEDEINE</sequence>
<feature type="domain" description="ABC transporter" evidence="3">
    <location>
        <begin position="4"/>
        <end position="229"/>
    </location>
</feature>
<name>A0A0R2IAU7_9LACO</name>
<comment type="caution">
    <text evidence="4">The sequence shown here is derived from an EMBL/GenBank/DDBJ whole genome shotgun (WGS) entry which is preliminary data.</text>
</comment>
<dbReference type="InterPro" id="IPR027417">
    <property type="entry name" value="P-loop_NTPase"/>
</dbReference>
<proteinExistence type="predicted"/>
<reference evidence="4 5" key="1">
    <citation type="journal article" date="2015" name="Genome Announc.">
        <title>Expanding the biotechnology potential of lactobacilli through comparative genomics of 213 strains and associated genera.</title>
        <authorList>
            <person name="Sun Z."/>
            <person name="Harris H.M."/>
            <person name="McCann A."/>
            <person name="Guo C."/>
            <person name="Argimon S."/>
            <person name="Zhang W."/>
            <person name="Yang X."/>
            <person name="Jeffery I.B."/>
            <person name="Cooney J.C."/>
            <person name="Kagawa T.F."/>
            <person name="Liu W."/>
            <person name="Song Y."/>
            <person name="Salvetti E."/>
            <person name="Wrobel A."/>
            <person name="Rasinkangas P."/>
            <person name="Parkhill J."/>
            <person name="Rea M.C."/>
            <person name="O'Sullivan O."/>
            <person name="Ritari J."/>
            <person name="Douillard F.P."/>
            <person name="Paul Ross R."/>
            <person name="Yang R."/>
            <person name="Briner A.E."/>
            <person name="Felis G.E."/>
            <person name="de Vos W.M."/>
            <person name="Barrangou R."/>
            <person name="Klaenhammer T.R."/>
            <person name="Caufield P.W."/>
            <person name="Cui Y."/>
            <person name="Zhang H."/>
            <person name="O'Toole P.W."/>
        </authorList>
    </citation>
    <scope>NUCLEOTIDE SEQUENCE [LARGE SCALE GENOMIC DNA]</scope>
    <source>
        <strain evidence="4 5">DSM 17896</strain>
    </source>
</reference>
<dbReference type="GO" id="GO:0005524">
    <property type="term" value="F:ATP binding"/>
    <property type="evidence" value="ECO:0007669"/>
    <property type="project" value="UniProtKB-KW"/>
</dbReference>
<gene>
    <name evidence="4" type="ORF">IV45_GL001435</name>
</gene>
<dbReference type="RefSeq" id="WP_057740054.1">
    <property type="nucleotide sequence ID" value="NZ_JQBW01000005.1"/>
</dbReference>